<feature type="transmembrane region" description="Helical" evidence="7">
    <location>
        <begin position="90"/>
        <end position="115"/>
    </location>
</feature>
<feature type="transmembrane region" description="Helical" evidence="7">
    <location>
        <begin position="283"/>
        <end position="298"/>
    </location>
</feature>
<keyword evidence="4 7" id="KW-1133">Transmembrane helix</keyword>
<feature type="transmembrane region" description="Helical" evidence="7">
    <location>
        <begin position="151"/>
        <end position="173"/>
    </location>
</feature>
<evidence type="ECO:0000256" key="6">
    <source>
        <dbReference type="SAM" id="MobiDB-lite"/>
    </source>
</evidence>
<feature type="transmembrane region" description="Helical" evidence="7">
    <location>
        <begin position="127"/>
        <end position="144"/>
    </location>
</feature>
<dbReference type="KEGG" id="eke:EK0264_05415"/>
<evidence type="ECO:0000313" key="10">
    <source>
        <dbReference type="Proteomes" id="UP000463857"/>
    </source>
</evidence>
<dbReference type="NCBIfam" id="TIGR03144">
    <property type="entry name" value="cytochr_II_ccsB"/>
    <property type="match status" value="1"/>
</dbReference>
<protein>
    <submittedName>
        <fullName evidence="9">C-type cytochrome biogenesis protein CcsB</fullName>
    </submittedName>
</protein>
<dbReference type="FunCoup" id="A0A7L4YSU6">
    <property type="interactions" value="3"/>
</dbReference>
<feature type="region of interest" description="Disordered" evidence="6">
    <location>
        <begin position="20"/>
        <end position="51"/>
    </location>
</feature>
<sequence>MALCGDYAFGKGERRAAARSEARARKAESKAAQRSRSTALVGAGAPVDDEVDNDVVDDTAAGDTSAVHVTDAGVKDSDDDYVPSKWGPRLGLIGVVLTTLALVAHITSLVLRGLATERLPWGNMFEFASAIVICAVVTYLVLAFRRPDRRFLGAFLLPIVVLILVLSGLKLYVTAGPVVASLRSYWLAIHVSAASIASGILLVSFVASVLYLVKVRHEEKERATGDYVPSRIAGALPSSATLDRLAARTMMFAFPIWTFAIIAGAIWAEAAWGRYWGWDPKETWAFISWVVYAGYLHARATPGWKGRKSAYLNILGAATMIFNFVVVNTVIAGLHSYSGL</sequence>
<dbReference type="GO" id="GO:0020037">
    <property type="term" value="F:heme binding"/>
    <property type="evidence" value="ECO:0007669"/>
    <property type="project" value="InterPro"/>
</dbReference>
<evidence type="ECO:0000313" key="9">
    <source>
        <dbReference type="EMBL" id="QHC02295.1"/>
    </source>
</evidence>
<dbReference type="AlphaFoldDB" id="A0A7L4YSU6"/>
<organism evidence="9 10">
    <name type="scientific">Epidermidibacterium keratini</name>
    <dbReference type="NCBI Taxonomy" id="1891644"/>
    <lineage>
        <taxon>Bacteria</taxon>
        <taxon>Bacillati</taxon>
        <taxon>Actinomycetota</taxon>
        <taxon>Actinomycetes</taxon>
        <taxon>Sporichthyales</taxon>
        <taxon>Sporichthyaceae</taxon>
        <taxon>Epidermidibacterium</taxon>
    </lineage>
</organism>
<gene>
    <name evidence="9" type="primary">ccsB</name>
    <name evidence="9" type="ORF">EK0264_05415</name>
</gene>
<evidence type="ECO:0000256" key="7">
    <source>
        <dbReference type="SAM" id="Phobius"/>
    </source>
</evidence>
<dbReference type="PANTHER" id="PTHR30071">
    <property type="entry name" value="HEME EXPORTER PROTEIN C"/>
    <property type="match status" value="1"/>
</dbReference>
<evidence type="ECO:0000256" key="5">
    <source>
        <dbReference type="ARBA" id="ARBA00023136"/>
    </source>
</evidence>
<feature type="transmembrane region" description="Helical" evidence="7">
    <location>
        <begin position="310"/>
        <end position="334"/>
    </location>
</feature>
<evidence type="ECO:0000256" key="3">
    <source>
        <dbReference type="ARBA" id="ARBA00022748"/>
    </source>
</evidence>
<keyword evidence="5 7" id="KW-0472">Membrane</keyword>
<feature type="transmembrane region" description="Helical" evidence="7">
    <location>
        <begin position="185"/>
        <end position="213"/>
    </location>
</feature>
<dbReference type="EMBL" id="CP047156">
    <property type="protein sequence ID" value="QHC02295.1"/>
    <property type="molecule type" value="Genomic_DNA"/>
</dbReference>
<dbReference type="InterPro" id="IPR002541">
    <property type="entry name" value="Cyt_c_assembly"/>
</dbReference>
<evidence type="ECO:0000256" key="4">
    <source>
        <dbReference type="ARBA" id="ARBA00022989"/>
    </source>
</evidence>
<keyword evidence="2 7" id="KW-0812">Transmembrane</keyword>
<dbReference type="OrthoDB" id="9814290at2"/>
<proteinExistence type="predicted"/>
<accession>A0A7L4YSU6</accession>
<dbReference type="InterPro" id="IPR017562">
    <property type="entry name" value="Cyt_c_biogenesis_CcsA"/>
</dbReference>
<evidence type="ECO:0000256" key="2">
    <source>
        <dbReference type="ARBA" id="ARBA00022692"/>
    </source>
</evidence>
<dbReference type="InParanoid" id="A0A7L4YSU6"/>
<reference evidence="9 10" key="1">
    <citation type="journal article" date="2018" name="Int. J. Syst. Evol. Microbiol.">
        <title>Epidermidibacterium keratini gen. nov., sp. nov., a member of the family Sporichthyaceae, isolated from keratin epidermis.</title>
        <authorList>
            <person name="Lee D.G."/>
            <person name="Trujillo M.E."/>
            <person name="Kang S."/>
            <person name="Nam J.J."/>
            <person name="Kim Y.J."/>
        </authorList>
    </citation>
    <scope>NUCLEOTIDE SEQUENCE [LARGE SCALE GENOMIC DNA]</scope>
    <source>
        <strain evidence="9 10">EPI-7</strain>
    </source>
</reference>
<comment type="subcellular location">
    <subcellularLocation>
        <location evidence="1">Membrane</location>
        <topology evidence="1">Multi-pass membrane protein</topology>
    </subcellularLocation>
</comment>
<dbReference type="InterPro" id="IPR045062">
    <property type="entry name" value="Cyt_c_biogenesis_CcsA/CcmC"/>
</dbReference>
<feature type="transmembrane region" description="Helical" evidence="7">
    <location>
        <begin position="252"/>
        <end position="271"/>
    </location>
</feature>
<dbReference type="GO" id="GO:0017004">
    <property type="term" value="P:cytochrome complex assembly"/>
    <property type="evidence" value="ECO:0007669"/>
    <property type="project" value="UniProtKB-KW"/>
</dbReference>
<dbReference type="GO" id="GO:0005886">
    <property type="term" value="C:plasma membrane"/>
    <property type="evidence" value="ECO:0007669"/>
    <property type="project" value="TreeGrafter"/>
</dbReference>
<dbReference type="PANTHER" id="PTHR30071:SF1">
    <property type="entry name" value="CYTOCHROME B_B6 PROTEIN-RELATED"/>
    <property type="match status" value="1"/>
</dbReference>
<dbReference type="Pfam" id="PF01578">
    <property type="entry name" value="Cytochrom_C_asm"/>
    <property type="match status" value="1"/>
</dbReference>
<keyword evidence="3" id="KW-0201">Cytochrome c-type biogenesis</keyword>
<evidence type="ECO:0000256" key="1">
    <source>
        <dbReference type="ARBA" id="ARBA00004141"/>
    </source>
</evidence>
<dbReference type="Proteomes" id="UP000463857">
    <property type="component" value="Chromosome"/>
</dbReference>
<feature type="domain" description="Cytochrome c assembly protein" evidence="8">
    <location>
        <begin position="121"/>
        <end position="335"/>
    </location>
</feature>
<keyword evidence="10" id="KW-1185">Reference proteome</keyword>
<feature type="compositionally biased region" description="Basic and acidic residues" evidence="6">
    <location>
        <begin position="20"/>
        <end position="31"/>
    </location>
</feature>
<name>A0A7L4YSU6_9ACTN</name>
<evidence type="ECO:0000259" key="8">
    <source>
        <dbReference type="Pfam" id="PF01578"/>
    </source>
</evidence>